<dbReference type="InterPro" id="IPR058353">
    <property type="entry name" value="DUF8040"/>
</dbReference>
<dbReference type="OrthoDB" id="1160128at2759"/>
<dbReference type="InterPro" id="IPR045249">
    <property type="entry name" value="HARBI1-like"/>
</dbReference>
<dbReference type="AlphaFoldDB" id="A0A2P5FK75"/>
<comment type="caution">
    <text evidence="2">The sequence shown here is derived from an EMBL/GenBank/DDBJ whole genome shotgun (WGS) entry which is preliminary data.</text>
</comment>
<evidence type="ECO:0000259" key="1">
    <source>
        <dbReference type="Pfam" id="PF26138"/>
    </source>
</evidence>
<proteinExistence type="predicted"/>
<dbReference type="PANTHER" id="PTHR22930:SF251">
    <property type="entry name" value="DDE TNP4 DOMAIN-CONTAINING PROTEIN"/>
    <property type="match status" value="1"/>
</dbReference>
<dbReference type="Proteomes" id="UP000237000">
    <property type="component" value="Unassembled WGS sequence"/>
</dbReference>
<gene>
    <name evidence="2" type="ORF">TorRG33x02_060280</name>
</gene>
<keyword evidence="3" id="KW-1185">Reference proteome</keyword>
<accession>A0A2P5FK75</accession>
<feature type="domain" description="DUF8040" evidence="1">
    <location>
        <begin position="84"/>
        <end position="180"/>
    </location>
</feature>
<dbReference type="InParanoid" id="A0A2P5FK75"/>
<dbReference type="EMBL" id="JXTC01000026">
    <property type="protein sequence ID" value="PON98198.1"/>
    <property type="molecule type" value="Genomic_DNA"/>
</dbReference>
<evidence type="ECO:0000313" key="3">
    <source>
        <dbReference type="Proteomes" id="UP000237000"/>
    </source>
</evidence>
<organism evidence="2 3">
    <name type="scientific">Trema orientale</name>
    <name type="common">Charcoal tree</name>
    <name type="synonym">Celtis orientalis</name>
    <dbReference type="NCBI Taxonomy" id="63057"/>
    <lineage>
        <taxon>Eukaryota</taxon>
        <taxon>Viridiplantae</taxon>
        <taxon>Streptophyta</taxon>
        <taxon>Embryophyta</taxon>
        <taxon>Tracheophyta</taxon>
        <taxon>Spermatophyta</taxon>
        <taxon>Magnoliopsida</taxon>
        <taxon>eudicotyledons</taxon>
        <taxon>Gunneridae</taxon>
        <taxon>Pentapetalae</taxon>
        <taxon>rosids</taxon>
        <taxon>fabids</taxon>
        <taxon>Rosales</taxon>
        <taxon>Cannabaceae</taxon>
        <taxon>Trema</taxon>
    </lineage>
</organism>
<reference evidence="3" key="1">
    <citation type="submission" date="2016-06" db="EMBL/GenBank/DDBJ databases">
        <title>Parallel loss of symbiosis genes in relatives of nitrogen-fixing non-legume Parasponia.</title>
        <authorList>
            <person name="Van Velzen R."/>
            <person name="Holmer R."/>
            <person name="Bu F."/>
            <person name="Rutten L."/>
            <person name="Van Zeijl A."/>
            <person name="Liu W."/>
            <person name="Santuari L."/>
            <person name="Cao Q."/>
            <person name="Sharma T."/>
            <person name="Shen D."/>
            <person name="Roswanjaya Y."/>
            <person name="Wardhani T."/>
            <person name="Kalhor M.S."/>
            <person name="Jansen J."/>
            <person name="Van den Hoogen J."/>
            <person name="Gungor B."/>
            <person name="Hartog M."/>
            <person name="Hontelez J."/>
            <person name="Verver J."/>
            <person name="Yang W.-C."/>
            <person name="Schijlen E."/>
            <person name="Repin R."/>
            <person name="Schilthuizen M."/>
            <person name="Schranz E."/>
            <person name="Heidstra R."/>
            <person name="Miyata K."/>
            <person name="Fedorova E."/>
            <person name="Kohlen W."/>
            <person name="Bisseling T."/>
            <person name="Smit S."/>
            <person name="Geurts R."/>
        </authorList>
    </citation>
    <scope>NUCLEOTIDE SEQUENCE [LARGE SCALE GENOMIC DNA]</scope>
    <source>
        <strain evidence="3">cv. RG33-2</strain>
    </source>
</reference>
<dbReference type="Pfam" id="PF26138">
    <property type="entry name" value="DUF8040"/>
    <property type="match status" value="1"/>
</dbReference>
<dbReference type="PANTHER" id="PTHR22930">
    <property type="match status" value="1"/>
</dbReference>
<evidence type="ECO:0000313" key="2">
    <source>
        <dbReference type="EMBL" id="PON98198.1"/>
    </source>
</evidence>
<sequence>MKYQNFYVFKFYHFAKFNPIYIYSLFCLSNFKYICNICRTRTNQMDDSSSSSSSSDFDDFVDFMMLILLGEYDEIFIEKVPQRTSILSGEAFVRELLDGHERTCYELLRMDRNIFLELCASLKQNGYLKDTREIKVEEAVAIFLIIVGQNMGMRLVADRFQHSLETIDRHFHLTLKAICRLGKNIIRPTQAPLPSHVVNSSKYYPWFQVIYYIKDSSVKIISLFLEYDFY</sequence>
<name>A0A2P5FK75_TREOI</name>
<protein>
    <recommendedName>
        <fullName evidence="1">DUF8040 domain-containing protein</fullName>
    </recommendedName>
</protein>